<feature type="region of interest" description="Disordered" evidence="1">
    <location>
        <begin position="21"/>
        <end position="101"/>
    </location>
</feature>
<name>A0A8D8NWZ5_CULPI</name>
<protein>
    <submittedName>
        <fullName evidence="2">(northern house mosquito) hypothetical protein</fullName>
    </submittedName>
</protein>
<dbReference type="EMBL" id="HBUE01198449">
    <property type="protein sequence ID" value="CAG6528705.1"/>
    <property type="molecule type" value="Transcribed_RNA"/>
</dbReference>
<feature type="compositionally biased region" description="Low complexity" evidence="1">
    <location>
        <begin position="37"/>
        <end position="59"/>
    </location>
</feature>
<dbReference type="AlphaFoldDB" id="A0A8D8NWZ5"/>
<accession>A0A8D8NWZ5</accession>
<evidence type="ECO:0000313" key="2">
    <source>
        <dbReference type="EMBL" id="CAG6580450.1"/>
    </source>
</evidence>
<feature type="compositionally biased region" description="Low complexity" evidence="1">
    <location>
        <begin position="79"/>
        <end position="95"/>
    </location>
</feature>
<reference evidence="2" key="1">
    <citation type="submission" date="2021-05" db="EMBL/GenBank/DDBJ databases">
        <authorList>
            <person name="Alioto T."/>
            <person name="Alioto T."/>
            <person name="Gomez Garrido J."/>
        </authorList>
    </citation>
    <scope>NUCLEOTIDE SEQUENCE</scope>
</reference>
<sequence>MTTTRSTPSSAIICWRSGHRRWPRATKRPIGSGSRGIGSMCAATTTPRWASTTRASATRRPARNRWRSRAPIGRHLTMSITSSSRPWSTSGWPRSTTIRND</sequence>
<dbReference type="EMBL" id="HBUE01304521">
    <property type="protein sequence ID" value="CAG6580450.1"/>
    <property type="molecule type" value="Transcribed_RNA"/>
</dbReference>
<evidence type="ECO:0000256" key="1">
    <source>
        <dbReference type="SAM" id="MobiDB-lite"/>
    </source>
</evidence>
<organism evidence="2">
    <name type="scientific">Culex pipiens</name>
    <name type="common">House mosquito</name>
    <dbReference type="NCBI Taxonomy" id="7175"/>
    <lineage>
        <taxon>Eukaryota</taxon>
        <taxon>Metazoa</taxon>
        <taxon>Ecdysozoa</taxon>
        <taxon>Arthropoda</taxon>
        <taxon>Hexapoda</taxon>
        <taxon>Insecta</taxon>
        <taxon>Pterygota</taxon>
        <taxon>Neoptera</taxon>
        <taxon>Endopterygota</taxon>
        <taxon>Diptera</taxon>
        <taxon>Nematocera</taxon>
        <taxon>Culicoidea</taxon>
        <taxon>Culicidae</taxon>
        <taxon>Culicinae</taxon>
        <taxon>Culicini</taxon>
        <taxon>Culex</taxon>
        <taxon>Culex</taxon>
    </lineage>
</organism>
<proteinExistence type="predicted"/>